<dbReference type="AlphaFoldDB" id="A0A9W5RCU1"/>
<evidence type="ECO:0000313" key="1">
    <source>
        <dbReference type="EMBL" id="EPD29424.1"/>
    </source>
</evidence>
<evidence type="ECO:0008006" key="3">
    <source>
        <dbReference type="Google" id="ProtNLM"/>
    </source>
</evidence>
<sequence>MHDSDRPWLRKDTIYATAPDGVLISNASTGFEIAGRSAYALFDKVAPLFNGTVSVGEIKSSVPENVWKLMLQIINPLAEHGFLRWIPQTDFDLLPDDLRSQYLDQIAFLAQYTDEPHAAFLDFHEAEIVLVGNDPILDSLRANLSENGASHLTSVSSIDEDVAGDLLIFGPTGLESLDKAKRSAAAQMVICPAGNKIWTLPVRWSRADAHWRSGLNSLRRGAVAGEWDEAFREAKAGNPAWSYATSSEAVQRLYGALLAYEVFKGITGAIKAETGNSLFALDCLSGETEIHKITPIFESVDYKTHEMLASGRGGVDEWDARDAVQARPQFSNADSRSAQYDAYWAPLVDPVTMPAFSFDDLDLPQIPLKVSAVCTRFGVVRTASAWTTADARIDGIATAYGLALSEHTRNDGRPLQTVFGVDRTPHDAVARALELIANAIELAPGVSIGRHVIPGRLGAFIDDVSKGSVALEYMGEVAGFHLVKARAGQWAHTSVGATPEQAQASAALEVLGSAQTGSASDINIELDEDFQTLLTSPPRIRIVALADGWYVAIACANGSCSNQ</sequence>
<comment type="caution">
    <text evidence="1">The sequence shown here is derived from an EMBL/GenBank/DDBJ whole genome shotgun (WGS) entry which is preliminary data.</text>
</comment>
<organism evidence="1 2">
    <name type="scientific">Gleimia europaea ACS-120-V-Col10b</name>
    <dbReference type="NCBI Taxonomy" id="883069"/>
    <lineage>
        <taxon>Bacteria</taxon>
        <taxon>Bacillati</taxon>
        <taxon>Actinomycetota</taxon>
        <taxon>Actinomycetes</taxon>
        <taxon>Actinomycetales</taxon>
        <taxon>Actinomycetaceae</taxon>
        <taxon>Gleimia</taxon>
    </lineage>
</organism>
<dbReference type="EMBL" id="AGWN01000004">
    <property type="protein sequence ID" value="EPD29424.1"/>
    <property type="molecule type" value="Genomic_DNA"/>
</dbReference>
<keyword evidence="2" id="KW-1185">Reference proteome</keyword>
<dbReference type="RefSeq" id="WP_016444946.1">
    <property type="nucleotide sequence ID" value="NZ_KE150268.1"/>
</dbReference>
<dbReference type="OrthoDB" id="3247510at2"/>
<gene>
    <name evidence="1" type="ORF">HMPREF9238_01625</name>
</gene>
<dbReference type="Proteomes" id="UP000014387">
    <property type="component" value="Unassembled WGS sequence"/>
</dbReference>
<evidence type="ECO:0000313" key="2">
    <source>
        <dbReference type="Proteomes" id="UP000014387"/>
    </source>
</evidence>
<proteinExistence type="predicted"/>
<reference evidence="1 2" key="1">
    <citation type="submission" date="2013-05" db="EMBL/GenBank/DDBJ databases">
        <title>The Genome Sequence of Actinomyces europaeus ACS-120-V-COL10B.</title>
        <authorList>
            <consortium name="The Broad Institute Genomics Platform"/>
            <person name="Earl A."/>
            <person name="Ward D."/>
            <person name="Feldgarden M."/>
            <person name="Gevers D."/>
            <person name="Saerens B."/>
            <person name="Vaneechoutte M."/>
            <person name="Walker B."/>
            <person name="Young S."/>
            <person name="Zeng Q."/>
            <person name="Gargeya S."/>
            <person name="Fitzgerald M."/>
            <person name="Haas B."/>
            <person name="Abouelleil A."/>
            <person name="Allen A.W."/>
            <person name="Alvarado L."/>
            <person name="Arachchi H.M."/>
            <person name="Berlin A.M."/>
            <person name="Chapman S.B."/>
            <person name="Gainer-Dewar J."/>
            <person name="Goldberg J."/>
            <person name="Griggs A."/>
            <person name="Gujja S."/>
            <person name="Hansen M."/>
            <person name="Howarth C."/>
            <person name="Imamovic A."/>
            <person name="Ireland A."/>
            <person name="Larimer J."/>
            <person name="McCowan C."/>
            <person name="Murphy C."/>
            <person name="Pearson M."/>
            <person name="Poon T.W."/>
            <person name="Priest M."/>
            <person name="Roberts A."/>
            <person name="Saif S."/>
            <person name="Shea T."/>
            <person name="Sisk P."/>
            <person name="Sykes S."/>
            <person name="Wortman J."/>
            <person name="Nusbaum C."/>
            <person name="Birren B."/>
        </authorList>
    </citation>
    <scope>NUCLEOTIDE SEQUENCE [LARGE SCALE GENOMIC DNA]</scope>
    <source>
        <strain evidence="1 2">ACS-120-V-Col10b</strain>
    </source>
</reference>
<name>A0A9W5RCU1_9ACTO</name>
<accession>A0A9W5RCU1</accession>
<protein>
    <recommendedName>
        <fullName evidence="3">YcaO domain-containing protein</fullName>
    </recommendedName>
</protein>